<dbReference type="PANTHER" id="PTHR43304">
    <property type="entry name" value="PHYTOCHROME-LIKE PROTEIN CPH1"/>
    <property type="match status" value="1"/>
</dbReference>
<feature type="region of interest" description="Disordered" evidence="7">
    <location>
        <begin position="1"/>
        <end position="27"/>
    </location>
</feature>
<dbReference type="Gene3D" id="1.10.287.130">
    <property type="match status" value="1"/>
</dbReference>
<evidence type="ECO:0000256" key="2">
    <source>
        <dbReference type="ARBA" id="ARBA00012438"/>
    </source>
</evidence>
<comment type="caution">
    <text evidence="11">The sequence shown here is derived from an EMBL/GenBank/DDBJ whole genome shotgun (WGS) entry which is preliminary data.</text>
</comment>
<feature type="coiled-coil region" evidence="6">
    <location>
        <begin position="390"/>
        <end position="417"/>
    </location>
</feature>
<dbReference type="InterPro" id="IPR005467">
    <property type="entry name" value="His_kinase_dom"/>
</dbReference>
<feature type="domain" description="PAS" evidence="9">
    <location>
        <begin position="279"/>
        <end position="353"/>
    </location>
</feature>
<dbReference type="InterPro" id="IPR052162">
    <property type="entry name" value="Sensor_kinase/Photoreceptor"/>
</dbReference>
<feature type="domain" description="PAS" evidence="9">
    <location>
        <begin position="169"/>
        <end position="206"/>
    </location>
</feature>
<dbReference type="NCBIfam" id="TIGR00229">
    <property type="entry name" value="sensory_box"/>
    <property type="match status" value="3"/>
</dbReference>
<dbReference type="InterPro" id="IPR004358">
    <property type="entry name" value="Sig_transdc_His_kin-like_C"/>
</dbReference>
<evidence type="ECO:0000256" key="4">
    <source>
        <dbReference type="ARBA" id="ARBA00022679"/>
    </source>
</evidence>
<dbReference type="GO" id="GO:0016301">
    <property type="term" value="F:kinase activity"/>
    <property type="evidence" value="ECO:0007669"/>
    <property type="project" value="UniProtKB-KW"/>
</dbReference>
<evidence type="ECO:0000256" key="5">
    <source>
        <dbReference type="ARBA" id="ARBA00022777"/>
    </source>
</evidence>
<dbReference type="InterPro" id="IPR003594">
    <property type="entry name" value="HATPase_dom"/>
</dbReference>
<evidence type="ECO:0000259" key="8">
    <source>
        <dbReference type="PROSITE" id="PS50109"/>
    </source>
</evidence>
<dbReference type="SUPFAM" id="SSF55785">
    <property type="entry name" value="PYP-like sensor domain (PAS domain)"/>
    <property type="match status" value="4"/>
</dbReference>
<reference evidence="11" key="1">
    <citation type="submission" date="2019-05" db="EMBL/GenBank/DDBJ databases">
        <title>Methanoculleus sp. FWC-SCC1, a methanogenic archaeon isolated from deep marine cold seep.</title>
        <authorList>
            <person name="Chen Y.-W."/>
            <person name="Chen S.-C."/>
            <person name="Teng N.-H."/>
            <person name="Lai M.-C."/>
        </authorList>
    </citation>
    <scope>NUCLEOTIDE SEQUENCE</scope>
    <source>
        <strain evidence="11">FWC-SCC1</strain>
    </source>
</reference>
<gene>
    <name evidence="11" type="ORF">FGU65_02715</name>
</gene>
<keyword evidence="5 11" id="KW-0418">Kinase</keyword>
<dbReference type="PRINTS" id="PR00344">
    <property type="entry name" value="BCTRLSENSOR"/>
</dbReference>
<dbReference type="Gene3D" id="3.30.565.10">
    <property type="entry name" value="Histidine kinase-like ATPase, C-terminal domain"/>
    <property type="match status" value="1"/>
</dbReference>
<dbReference type="PROSITE" id="PS50109">
    <property type="entry name" value="HIS_KIN"/>
    <property type="match status" value="1"/>
</dbReference>
<evidence type="ECO:0000256" key="7">
    <source>
        <dbReference type="SAM" id="MobiDB-lite"/>
    </source>
</evidence>
<evidence type="ECO:0000313" key="12">
    <source>
        <dbReference type="Proteomes" id="UP001168338"/>
    </source>
</evidence>
<evidence type="ECO:0000259" key="10">
    <source>
        <dbReference type="PROSITE" id="PS50113"/>
    </source>
</evidence>
<dbReference type="InterPro" id="IPR013655">
    <property type="entry name" value="PAS_fold_3"/>
</dbReference>
<sequence>MPPKRRSIRTFPARSAPFSAPASGTAAAGPIRISSRSALFSDPSDAMMAGSPAGTDTCGSLPAMMSSQRRLETVTRHSRASDRFVPESPAVKQARTPPVPGCRGNALFVSQNRLNRGYITTHILMCIRTDVLSQRIVPLIRTFPLFPRRYPQMTPPHHTAPELPPASFLLDALDEGALLIDQENRVAWINRTLERLLGIDRNTLLGSDADRFLLRHLGGAGAERITRDDMPPLVCTLRPPDGRECHVSASSAAVREEPFSGMRLVRLYSDVSAARHPAGIERLEFFLQNARDLIYRIELVPQRRFSYVSPSATAITGYTPEEHYQDPGLGMKLVHPDDLPLLDAVARGEIPPDRALTLRWIRKDGSVIWTEQQNVPVYDDAGTLVAIEGIAREVTERKQMEEALQKSEETYRTIVETANEGIWEMDGRYITLRVNHTMAAMLGYSVGEMVGRSVPEFLYEEDFAEHADRMTQRHEGLAGRYECRLKQRDGTARWVLVSATAKRDEDGTFAGSFAMFTDITERKRAEEALKENAARYQQFFNNPLVGYALCRIVTDERGEPVDFIYREVNRAFEVLTGLRRQDVLNRQVTEVLVPGEVTEITRRYGAVALTGEPATFQYSIPSLAKWFEIAAFSPSRGDFIAFFTDITERKRAEEALVRRTEELIRKSEELEAARDEANIYLDIMTHDIRNANTASGMYAALLADLTEGNLKAYAERLHASIDRSTEILMNVATIRRASEDSSTLVPVNLDKVVREEVKNFPNAAIRYDDPKVEVLADALLPVIFMNLIGNAVKFGGPGVTVTVRVEEQDGEVLVSVEDTGPGVPDEVKGKLFRRFERGRAQGSGQGLGLFIVRTLVTRYGGKAWVDDRVRGRPEEGAAFRFTLRKA</sequence>
<dbReference type="Pfam" id="PF02518">
    <property type="entry name" value="HATPase_c"/>
    <property type="match status" value="1"/>
</dbReference>
<feature type="compositionally biased region" description="Basic and acidic residues" evidence="7">
    <location>
        <begin position="75"/>
        <end position="85"/>
    </location>
</feature>
<feature type="domain" description="PAC" evidence="10">
    <location>
        <begin position="479"/>
        <end position="531"/>
    </location>
</feature>
<feature type="domain" description="PAS" evidence="9">
    <location>
        <begin position="407"/>
        <end position="462"/>
    </location>
</feature>
<dbReference type="PROSITE" id="PS50112">
    <property type="entry name" value="PAS"/>
    <property type="match status" value="3"/>
</dbReference>
<dbReference type="PROSITE" id="PS50113">
    <property type="entry name" value="PAC"/>
    <property type="match status" value="2"/>
</dbReference>
<keyword evidence="4" id="KW-0808">Transferase</keyword>
<feature type="domain" description="PAC" evidence="10">
    <location>
        <begin position="354"/>
        <end position="406"/>
    </location>
</feature>
<dbReference type="SMART" id="SM00091">
    <property type="entry name" value="PAS"/>
    <property type="match status" value="4"/>
</dbReference>
<dbReference type="Gene3D" id="3.30.450.20">
    <property type="entry name" value="PAS domain"/>
    <property type="match status" value="4"/>
</dbReference>
<dbReference type="CDD" id="cd00130">
    <property type="entry name" value="PAS"/>
    <property type="match status" value="4"/>
</dbReference>
<feature type="domain" description="Histidine kinase" evidence="8">
    <location>
        <begin position="683"/>
        <end position="886"/>
    </location>
</feature>
<dbReference type="Proteomes" id="UP001168338">
    <property type="component" value="Unassembled WGS sequence"/>
</dbReference>
<dbReference type="InterPro" id="IPR000700">
    <property type="entry name" value="PAS-assoc_C"/>
</dbReference>
<dbReference type="SMART" id="SM00387">
    <property type="entry name" value="HATPase_c"/>
    <property type="match status" value="1"/>
</dbReference>
<proteinExistence type="predicted"/>
<comment type="catalytic activity">
    <reaction evidence="1">
        <text>ATP + protein L-histidine = ADP + protein N-phospho-L-histidine.</text>
        <dbReference type="EC" id="2.7.13.3"/>
    </reaction>
</comment>
<dbReference type="InterPro" id="IPR036890">
    <property type="entry name" value="HATPase_C_sf"/>
</dbReference>
<dbReference type="InterPro" id="IPR013767">
    <property type="entry name" value="PAS_fold"/>
</dbReference>
<name>A0ABT8M7A3_9EURY</name>
<feature type="compositionally biased region" description="Low complexity" evidence="7">
    <location>
        <begin position="11"/>
        <end position="27"/>
    </location>
</feature>
<dbReference type="Pfam" id="PF13426">
    <property type="entry name" value="PAS_9"/>
    <property type="match status" value="1"/>
</dbReference>
<organism evidence="11 12">
    <name type="scientific">Methanoculleus frigidifontis</name>
    <dbReference type="NCBI Taxonomy" id="2584085"/>
    <lineage>
        <taxon>Archaea</taxon>
        <taxon>Methanobacteriati</taxon>
        <taxon>Methanobacteriota</taxon>
        <taxon>Stenosarchaea group</taxon>
        <taxon>Methanomicrobia</taxon>
        <taxon>Methanomicrobiales</taxon>
        <taxon>Methanomicrobiaceae</taxon>
        <taxon>Methanoculleus</taxon>
    </lineage>
</organism>
<feature type="region of interest" description="Disordered" evidence="7">
    <location>
        <begin position="75"/>
        <end position="97"/>
    </location>
</feature>
<dbReference type="PANTHER" id="PTHR43304:SF1">
    <property type="entry name" value="PAC DOMAIN-CONTAINING PROTEIN"/>
    <property type="match status" value="1"/>
</dbReference>
<evidence type="ECO:0000313" key="11">
    <source>
        <dbReference type="EMBL" id="MDN7023816.1"/>
    </source>
</evidence>
<evidence type="ECO:0000256" key="3">
    <source>
        <dbReference type="ARBA" id="ARBA00022553"/>
    </source>
</evidence>
<dbReference type="SUPFAM" id="SSF55874">
    <property type="entry name" value="ATPase domain of HSP90 chaperone/DNA topoisomerase II/histidine kinase"/>
    <property type="match status" value="1"/>
</dbReference>
<keyword evidence="6" id="KW-0175">Coiled coil</keyword>
<protein>
    <recommendedName>
        <fullName evidence="2">histidine kinase</fullName>
        <ecNumber evidence="2">2.7.13.3</ecNumber>
    </recommendedName>
</protein>
<accession>A0ABT8M7A3</accession>
<dbReference type="EC" id="2.7.13.3" evidence="2"/>
<keyword evidence="12" id="KW-1185">Reference proteome</keyword>
<dbReference type="Pfam" id="PF08447">
    <property type="entry name" value="PAS_3"/>
    <property type="match status" value="1"/>
</dbReference>
<dbReference type="InterPro" id="IPR035965">
    <property type="entry name" value="PAS-like_dom_sf"/>
</dbReference>
<dbReference type="Pfam" id="PF13188">
    <property type="entry name" value="PAS_8"/>
    <property type="match status" value="1"/>
</dbReference>
<dbReference type="EMBL" id="VCYH01000001">
    <property type="protein sequence ID" value="MDN7023816.1"/>
    <property type="molecule type" value="Genomic_DNA"/>
</dbReference>
<evidence type="ECO:0000259" key="9">
    <source>
        <dbReference type="PROSITE" id="PS50112"/>
    </source>
</evidence>
<evidence type="ECO:0000256" key="6">
    <source>
        <dbReference type="SAM" id="Coils"/>
    </source>
</evidence>
<dbReference type="Pfam" id="PF00989">
    <property type="entry name" value="PAS"/>
    <property type="match status" value="1"/>
</dbReference>
<dbReference type="CDD" id="cd00075">
    <property type="entry name" value="HATPase"/>
    <property type="match status" value="1"/>
</dbReference>
<evidence type="ECO:0000256" key="1">
    <source>
        <dbReference type="ARBA" id="ARBA00000085"/>
    </source>
</evidence>
<dbReference type="InterPro" id="IPR000014">
    <property type="entry name" value="PAS"/>
</dbReference>
<dbReference type="SMART" id="SM00086">
    <property type="entry name" value="PAC"/>
    <property type="match status" value="2"/>
</dbReference>
<keyword evidence="3" id="KW-0597">Phosphoprotein</keyword>
<dbReference type="InterPro" id="IPR001610">
    <property type="entry name" value="PAC"/>
</dbReference>